<keyword evidence="2" id="KW-1185">Reference proteome</keyword>
<organism evidence="1 2">
    <name type="scientific">Striga asiatica</name>
    <name type="common">Asiatic witchweed</name>
    <name type="synonym">Buchnera asiatica</name>
    <dbReference type="NCBI Taxonomy" id="4170"/>
    <lineage>
        <taxon>Eukaryota</taxon>
        <taxon>Viridiplantae</taxon>
        <taxon>Streptophyta</taxon>
        <taxon>Embryophyta</taxon>
        <taxon>Tracheophyta</taxon>
        <taxon>Spermatophyta</taxon>
        <taxon>Magnoliopsida</taxon>
        <taxon>eudicotyledons</taxon>
        <taxon>Gunneridae</taxon>
        <taxon>Pentapetalae</taxon>
        <taxon>asterids</taxon>
        <taxon>lamiids</taxon>
        <taxon>Lamiales</taxon>
        <taxon>Orobanchaceae</taxon>
        <taxon>Buchnereae</taxon>
        <taxon>Striga</taxon>
    </lineage>
</organism>
<accession>A0A5A7RD70</accession>
<gene>
    <name evidence="1" type="ORF">STAS_33124</name>
</gene>
<proteinExistence type="predicted"/>
<feature type="non-terminal residue" evidence="1">
    <location>
        <position position="131"/>
    </location>
</feature>
<sequence length="131" mass="14671">MAMQIEMATTKATVLPDFNMCFLGSSDEQVKPSTDSQRVLKNGVTGFGPEKLLQEMLRYVRLVRELKTTIFPSSILLERSSDCNCVRPDMVSGISPVNLLELKSKLIVKLVKYPISGGIGPERRLKLKSRR</sequence>
<dbReference type="OrthoDB" id="10654219at2759"/>
<dbReference type="Proteomes" id="UP000325081">
    <property type="component" value="Unassembled WGS sequence"/>
</dbReference>
<evidence type="ECO:0000313" key="1">
    <source>
        <dbReference type="EMBL" id="GER55462.1"/>
    </source>
</evidence>
<evidence type="ECO:0000313" key="2">
    <source>
        <dbReference type="Proteomes" id="UP000325081"/>
    </source>
</evidence>
<dbReference type="EMBL" id="BKCP01011848">
    <property type="protein sequence ID" value="GER55462.1"/>
    <property type="molecule type" value="Genomic_DNA"/>
</dbReference>
<dbReference type="AlphaFoldDB" id="A0A5A7RD70"/>
<comment type="caution">
    <text evidence="1">The sequence shown here is derived from an EMBL/GenBank/DDBJ whole genome shotgun (WGS) entry which is preliminary data.</text>
</comment>
<reference evidence="2" key="1">
    <citation type="journal article" date="2019" name="Curr. Biol.">
        <title>Genome Sequence of Striga asiatica Provides Insight into the Evolution of Plant Parasitism.</title>
        <authorList>
            <person name="Yoshida S."/>
            <person name="Kim S."/>
            <person name="Wafula E.K."/>
            <person name="Tanskanen J."/>
            <person name="Kim Y.M."/>
            <person name="Honaas L."/>
            <person name="Yang Z."/>
            <person name="Spallek T."/>
            <person name="Conn C.E."/>
            <person name="Ichihashi Y."/>
            <person name="Cheong K."/>
            <person name="Cui S."/>
            <person name="Der J.P."/>
            <person name="Gundlach H."/>
            <person name="Jiao Y."/>
            <person name="Hori C."/>
            <person name="Ishida J.K."/>
            <person name="Kasahara H."/>
            <person name="Kiba T."/>
            <person name="Kim M.S."/>
            <person name="Koo N."/>
            <person name="Laohavisit A."/>
            <person name="Lee Y.H."/>
            <person name="Lumba S."/>
            <person name="McCourt P."/>
            <person name="Mortimer J.C."/>
            <person name="Mutuku J.M."/>
            <person name="Nomura T."/>
            <person name="Sasaki-Sekimoto Y."/>
            <person name="Seto Y."/>
            <person name="Wang Y."/>
            <person name="Wakatake T."/>
            <person name="Sakakibara H."/>
            <person name="Demura T."/>
            <person name="Yamaguchi S."/>
            <person name="Yoneyama K."/>
            <person name="Manabe R.I."/>
            <person name="Nelson D.C."/>
            <person name="Schulman A.H."/>
            <person name="Timko M.P."/>
            <person name="dePamphilis C.W."/>
            <person name="Choi D."/>
            <person name="Shirasu K."/>
        </authorList>
    </citation>
    <scope>NUCLEOTIDE SEQUENCE [LARGE SCALE GENOMIC DNA]</scope>
    <source>
        <strain evidence="2">cv. UVA1</strain>
    </source>
</reference>
<name>A0A5A7RD70_STRAF</name>
<protein>
    <submittedName>
        <fullName evidence="1">Alpha-ketoglutarate dehydrogenase complex subunit Kgd1</fullName>
    </submittedName>
</protein>